<dbReference type="SMART" id="SM00642">
    <property type="entry name" value="Aamy"/>
    <property type="match status" value="1"/>
</dbReference>
<dbReference type="Gene3D" id="1.10.1740.10">
    <property type="match status" value="1"/>
</dbReference>
<dbReference type="SUPFAM" id="SSF51011">
    <property type="entry name" value="Glycosyl hydrolase domain"/>
    <property type="match status" value="1"/>
</dbReference>
<dbReference type="Gene3D" id="3.20.20.80">
    <property type="entry name" value="Glycosidases"/>
    <property type="match status" value="1"/>
</dbReference>
<feature type="domain" description="Glycosyl hydrolase family 13 catalytic" evidence="1">
    <location>
        <begin position="107"/>
        <end position="531"/>
    </location>
</feature>
<reference evidence="3" key="1">
    <citation type="journal article" date="2019" name="Int. J. Syst. Evol. Microbiol.">
        <title>The Global Catalogue of Microorganisms (GCM) 10K type strain sequencing project: providing services to taxonomists for standard genome sequencing and annotation.</title>
        <authorList>
            <consortium name="The Broad Institute Genomics Platform"/>
            <consortium name="The Broad Institute Genome Sequencing Center for Infectious Disease"/>
            <person name="Wu L."/>
            <person name="Ma J."/>
        </authorList>
    </citation>
    <scope>NUCLEOTIDE SEQUENCE [LARGE SCALE GENOMIC DNA]</scope>
    <source>
        <strain evidence="3">IBRC 10765</strain>
    </source>
</reference>
<dbReference type="Pfam" id="PF00128">
    <property type="entry name" value="Alpha-amylase"/>
    <property type="match status" value="1"/>
</dbReference>
<dbReference type="InterPro" id="IPR032091">
    <property type="entry name" value="Malt_amylase-like_C"/>
</dbReference>
<proteinExistence type="predicted"/>
<dbReference type="Proteomes" id="UP001595617">
    <property type="component" value="Unassembled WGS sequence"/>
</dbReference>
<dbReference type="Gene3D" id="2.60.40.1180">
    <property type="entry name" value="Golgi alpha-mannosidase II"/>
    <property type="match status" value="1"/>
</dbReference>
<dbReference type="InterPro" id="IPR006047">
    <property type="entry name" value="GH13_cat_dom"/>
</dbReference>
<gene>
    <name evidence="2" type="ORF">ACFOOG_11910</name>
</gene>
<keyword evidence="2" id="KW-0378">Hydrolase</keyword>
<dbReference type="InterPro" id="IPR045857">
    <property type="entry name" value="O16G_dom_2"/>
</dbReference>
<protein>
    <submittedName>
        <fullName evidence="2">Alpha-amylase family glycosyl hydrolase</fullName>
    </submittedName>
</protein>
<dbReference type="SUPFAM" id="SSF51445">
    <property type="entry name" value="(Trans)glycosidases"/>
    <property type="match status" value="1"/>
</dbReference>
<comment type="caution">
    <text evidence="2">The sequence shown here is derived from an EMBL/GenBank/DDBJ whole genome shotgun (WGS) entry which is preliminary data.</text>
</comment>
<dbReference type="Pfam" id="PF16657">
    <property type="entry name" value="Malt_amylase_C"/>
    <property type="match status" value="1"/>
</dbReference>
<dbReference type="InterPro" id="IPR017853">
    <property type="entry name" value="GH"/>
</dbReference>
<accession>A0ABV7ZZ91</accession>
<evidence type="ECO:0000259" key="1">
    <source>
        <dbReference type="SMART" id="SM00642"/>
    </source>
</evidence>
<evidence type="ECO:0000313" key="3">
    <source>
        <dbReference type="Proteomes" id="UP001595617"/>
    </source>
</evidence>
<dbReference type="EMBL" id="JBHRYR010000003">
    <property type="protein sequence ID" value="MFC3853541.1"/>
    <property type="molecule type" value="Genomic_DNA"/>
</dbReference>
<name>A0ABV7ZZ91_9GAMM</name>
<dbReference type="InterPro" id="IPR013780">
    <property type="entry name" value="Glyco_hydro_b"/>
</dbReference>
<evidence type="ECO:0000313" key="2">
    <source>
        <dbReference type="EMBL" id="MFC3853541.1"/>
    </source>
</evidence>
<keyword evidence="3" id="KW-1185">Reference proteome</keyword>
<dbReference type="PANTHER" id="PTHR10357:SF213">
    <property type="entry name" value="ALPHA AMYLASE CATALYTIC REGION"/>
    <property type="match status" value="1"/>
</dbReference>
<dbReference type="RefSeq" id="WP_380696792.1">
    <property type="nucleotide sequence ID" value="NZ_JBHRYR010000003.1"/>
</dbReference>
<sequence>MTLSVAPSFEYDVQRTLNRLQPGLQQRAKSPAEWQAFEQNLTLHFPRLFGLLRSLYGDQYDFFYHLEQILHTAFSSWQARSAALKKQDKQRAANPDWFRSENMLGAACYVDLFAGDLKALQEKIPYFKELGLTYLHLMPLFKAPAENSDGGYAVSDYRQVDPALGTMADLKKLATALRKEGIVMVLDFVFNHTSDEHAWAEQAKQGDTEYLNYYFCFEDRAEVDSYERTLREIFPEIRKGCFTWREDMQRWVWTTFNSFQWDLNYRNPAVFNAMAGELLYLANAGADILRFDALAFVWKEKGTSCENLPQAHAVIQAFNAVAAIAAPGLLFKSEAIVHPDEVVKYIGRDECQLSYNPLLMAMLWNSLATRKVRLMTHSLQQRFPIADDCAWVNYIRCHDDIGWTFDDAIAWQLGINPDHHRQFLNRYYTGQFEGSFARGVPFQENPQTGDCRVAGMLGSLVGLEKGLEEDNAAVVDMAIRRILLMHAIIFSIGGVPLLYMGDELGLLNDYSYEQDPAKRNDSRWVNRVAVDEATLAQRNVQGSVAERVFGGLQHLLKVRRQWPVLGAGGTHILETGNIHVFGFTRFRDDEQLLVLANFSETPQSVSQDFIRGAYSHADLFDLLQGEAVPFAEGRLLLAPYEVFWLQARS</sequence>
<organism evidence="2 3">
    <name type="scientific">Saccharospirillum mangrovi</name>
    <dbReference type="NCBI Taxonomy" id="2161747"/>
    <lineage>
        <taxon>Bacteria</taxon>
        <taxon>Pseudomonadati</taxon>
        <taxon>Pseudomonadota</taxon>
        <taxon>Gammaproteobacteria</taxon>
        <taxon>Oceanospirillales</taxon>
        <taxon>Saccharospirillaceae</taxon>
        <taxon>Saccharospirillum</taxon>
    </lineage>
</organism>
<dbReference type="PANTHER" id="PTHR10357">
    <property type="entry name" value="ALPHA-AMYLASE FAMILY MEMBER"/>
    <property type="match status" value="1"/>
</dbReference>
<dbReference type="InterPro" id="IPR044077">
    <property type="entry name" value="Amylosucrase"/>
</dbReference>
<dbReference type="GO" id="GO:0016787">
    <property type="term" value="F:hydrolase activity"/>
    <property type="evidence" value="ECO:0007669"/>
    <property type="project" value="UniProtKB-KW"/>
</dbReference>
<dbReference type="CDD" id="cd11324">
    <property type="entry name" value="AmyAc_Amylosucrase"/>
    <property type="match status" value="1"/>
</dbReference>
<dbReference type="Gene3D" id="3.90.400.10">
    <property type="entry name" value="Oligo-1,6-glucosidase, Domain 2"/>
    <property type="match status" value="1"/>
</dbReference>